<gene>
    <name evidence="1" type="ORF">B0T21DRAFT_275480</name>
</gene>
<dbReference type="AlphaFoldDB" id="A0AA40A1B2"/>
<evidence type="ECO:0000313" key="1">
    <source>
        <dbReference type="EMBL" id="KAK0707244.1"/>
    </source>
</evidence>
<name>A0AA40A1B2_9PEZI</name>
<evidence type="ECO:0000313" key="2">
    <source>
        <dbReference type="Proteomes" id="UP001172159"/>
    </source>
</evidence>
<keyword evidence="2" id="KW-1185">Reference proteome</keyword>
<sequence>IRDILRQVYRNIRGVSLAASKPSIELNTLFHIRAELQRHKDVISNSSEVITAAEAHLDVFLRFLGEAFKSTDDRLSALLAEGEITYDLLWALFKPNANVY</sequence>
<protein>
    <submittedName>
        <fullName evidence="1">Uncharacterized protein</fullName>
    </submittedName>
</protein>
<accession>A0AA40A1B2</accession>
<dbReference type="Proteomes" id="UP001172159">
    <property type="component" value="Unassembled WGS sequence"/>
</dbReference>
<feature type="non-terminal residue" evidence="1">
    <location>
        <position position="1"/>
    </location>
</feature>
<reference evidence="1" key="1">
    <citation type="submission" date="2023-06" db="EMBL/GenBank/DDBJ databases">
        <title>Genome-scale phylogeny and comparative genomics of the fungal order Sordariales.</title>
        <authorList>
            <consortium name="Lawrence Berkeley National Laboratory"/>
            <person name="Hensen N."/>
            <person name="Bonometti L."/>
            <person name="Westerberg I."/>
            <person name="Brannstrom I.O."/>
            <person name="Guillou S."/>
            <person name="Cros-Aarteil S."/>
            <person name="Calhoun S."/>
            <person name="Haridas S."/>
            <person name="Kuo A."/>
            <person name="Mondo S."/>
            <person name="Pangilinan J."/>
            <person name="Riley R."/>
            <person name="Labutti K."/>
            <person name="Andreopoulos B."/>
            <person name="Lipzen A."/>
            <person name="Chen C."/>
            <person name="Yanf M."/>
            <person name="Daum C."/>
            <person name="Ng V."/>
            <person name="Clum A."/>
            <person name="Steindorff A."/>
            <person name="Ohm R."/>
            <person name="Martin F."/>
            <person name="Silar P."/>
            <person name="Natvig D."/>
            <person name="Lalanne C."/>
            <person name="Gautier V."/>
            <person name="Ament-Velasquez S.L."/>
            <person name="Kruys A."/>
            <person name="Hutchinson M.I."/>
            <person name="Powell A.J."/>
            <person name="Barry K."/>
            <person name="Miller A.N."/>
            <person name="Grigoriev I.V."/>
            <person name="Debuchy R."/>
            <person name="Gladieux P."/>
            <person name="Thoren M.H."/>
            <person name="Johannesson H."/>
        </authorList>
    </citation>
    <scope>NUCLEOTIDE SEQUENCE</scope>
    <source>
        <strain evidence="1">CBS 540.89</strain>
    </source>
</reference>
<comment type="caution">
    <text evidence="1">The sequence shown here is derived from an EMBL/GenBank/DDBJ whole genome shotgun (WGS) entry which is preliminary data.</text>
</comment>
<feature type="non-terminal residue" evidence="1">
    <location>
        <position position="100"/>
    </location>
</feature>
<dbReference type="EMBL" id="JAUKTV010000019">
    <property type="protein sequence ID" value="KAK0707244.1"/>
    <property type="molecule type" value="Genomic_DNA"/>
</dbReference>
<organism evidence="1 2">
    <name type="scientific">Apiosordaria backusii</name>
    <dbReference type="NCBI Taxonomy" id="314023"/>
    <lineage>
        <taxon>Eukaryota</taxon>
        <taxon>Fungi</taxon>
        <taxon>Dikarya</taxon>
        <taxon>Ascomycota</taxon>
        <taxon>Pezizomycotina</taxon>
        <taxon>Sordariomycetes</taxon>
        <taxon>Sordariomycetidae</taxon>
        <taxon>Sordariales</taxon>
        <taxon>Lasiosphaeriaceae</taxon>
        <taxon>Apiosordaria</taxon>
    </lineage>
</organism>
<proteinExistence type="predicted"/>